<comment type="subcellular location">
    <subcellularLocation>
        <location evidence="1">Membrane</location>
        <topology evidence="1">Multi-pass membrane protein</topology>
    </subcellularLocation>
</comment>
<dbReference type="PROSITE" id="PS50850">
    <property type="entry name" value="MFS"/>
    <property type="match status" value="1"/>
</dbReference>
<evidence type="ECO:0000256" key="3">
    <source>
        <dbReference type="ARBA" id="ARBA00022692"/>
    </source>
</evidence>
<evidence type="ECO:0000256" key="6">
    <source>
        <dbReference type="ARBA" id="ARBA00024338"/>
    </source>
</evidence>
<feature type="transmembrane region" description="Helical" evidence="7">
    <location>
        <begin position="345"/>
        <end position="372"/>
    </location>
</feature>
<dbReference type="CTD" id="45380"/>
<accession>A0A8R2HQD2</accession>
<dbReference type="GeneID" id="101746070"/>
<dbReference type="InterPro" id="IPR020846">
    <property type="entry name" value="MFS_dom"/>
</dbReference>
<organism evidence="9 10">
    <name type="scientific">Bombyx mori</name>
    <name type="common">Silk moth</name>
    <dbReference type="NCBI Taxonomy" id="7091"/>
    <lineage>
        <taxon>Eukaryota</taxon>
        <taxon>Metazoa</taxon>
        <taxon>Ecdysozoa</taxon>
        <taxon>Arthropoda</taxon>
        <taxon>Hexapoda</taxon>
        <taxon>Insecta</taxon>
        <taxon>Pterygota</taxon>
        <taxon>Neoptera</taxon>
        <taxon>Endopterygota</taxon>
        <taxon>Lepidoptera</taxon>
        <taxon>Glossata</taxon>
        <taxon>Ditrysia</taxon>
        <taxon>Bombycoidea</taxon>
        <taxon>Bombycidae</taxon>
        <taxon>Bombycinae</taxon>
        <taxon>Bombyx</taxon>
    </lineage>
</organism>
<evidence type="ECO:0000256" key="4">
    <source>
        <dbReference type="ARBA" id="ARBA00022989"/>
    </source>
</evidence>
<keyword evidence="3 7" id="KW-0812">Transmembrane</keyword>
<evidence type="ECO:0000256" key="2">
    <source>
        <dbReference type="ARBA" id="ARBA00022448"/>
    </source>
</evidence>
<protein>
    <recommendedName>
        <fullName evidence="8">Major facilitator superfamily (MFS) profile domain-containing protein</fullName>
    </recommendedName>
</protein>
<evidence type="ECO:0000256" key="7">
    <source>
        <dbReference type="SAM" id="Phobius"/>
    </source>
</evidence>
<dbReference type="GO" id="GO:0016020">
    <property type="term" value="C:membrane"/>
    <property type="evidence" value="ECO:0007669"/>
    <property type="project" value="UniProtKB-SubCell"/>
</dbReference>
<feature type="transmembrane region" description="Helical" evidence="7">
    <location>
        <begin position="18"/>
        <end position="38"/>
    </location>
</feature>
<feature type="transmembrane region" description="Helical" evidence="7">
    <location>
        <begin position="303"/>
        <end position="325"/>
    </location>
</feature>
<dbReference type="AlphaFoldDB" id="A0A8R2HQD2"/>
<dbReference type="EnsemblMetazoa" id="XM_021351970.2">
    <property type="protein sequence ID" value="XP_021207645.1"/>
    <property type="gene ID" value="LOC101746070"/>
</dbReference>
<evidence type="ECO:0000256" key="1">
    <source>
        <dbReference type="ARBA" id="ARBA00004141"/>
    </source>
</evidence>
<dbReference type="Pfam" id="PF07690">
    <property type="entry name" value="MFS_1"/>
    <property type="match status" value="1"/>
</dbReference>
<dbReference type="GO" id="GO:0022857">
    <property type="term" value="F:transmembrane transporter activity"/>
    <property type="evidence" value="ECO:0007669"/>
    <property type="project" value="InterPro"/>
</dbReference>
<feature type="transmembrane region" description="Helical" evidence="7">
    <location>
        <begin position="44"/>
        <end position="65"/>
    </location>
</feature>
<keyword evidence="10" id="KW-1185">Reference proteome</keyword>
<dbReference type="SUPFAM" id="SSF103473">
    <property type="entry name" value="MFS general substrate transporter"/>
    <property type="match status" value="1"/>
</dbReference>
<dbReference type="PANTHER" id="PTHR23505">
    <property type="entry name" value="SPINSTER"/>
    <property type="match status" value="1"/>
</dbReference>
<dbReference type="Gene3D" id="1.20.1250.20">
    <property type="entry name" value="MFS general substrate transporter like domains"/>
    <property type="match status" value="1"/>
</dbReference>
<reference evidence="9" key="2">
    <citation type="submission" date="2022-06" db="UniProtKB">
        <authorList>
            <consortium name="EnsemblMetazoa"/>
        </authorList>
    </citation>
    <scope>IDENTIFICATION</scope>
    <source>
        <strain evidence="9">p50T (Dazao)</strain>
    </source>
</reference>
<evidence type="ECO:0000256" key="5">
    <source>
        <dbReference type="ARBA" id="ARBA00023136"/>
    </source>
</evidence>
<evidence type="ECO:0000313" key="10">
    <source>
        <dbReference type="Proteomes" id="UP000005204"/>
    </source>
</evidence>
<feature type="transmembrane region" description="Helical" evidence="7">
    <location>
        <begin position="262"/>
        <end position="291"/>
    </location>
</feature>
<dbReference type="Proteomes" id="UP000005204">
    <property type="component" value="Unassembled WGS sequence"/>
</dbReference>
<dbReference type="CDD" id="cd17328">
    <property type="entry name" value="MFS_spinster_like"/>
    <property type="match status" value="1"/>
</dbReference>
<feature type="transmembrane region" description="Helical" evidence="7">
    <location>
        <begin position="237"/>
        <end position="256"/>
    </location>
</feature>
<proteinExistence type="inferred from homology"/>
<name>A0A8R2HQD2_BOMMO</name>
<keyword evidence="5 7" id="KW-0472">Membrane</keyword>
<dbReference type="RefSeq" id="XP_021207645.1">
    <property type="nucleotide sequence ID" value="XM_021351970.3"/>
</dbReference>
<feature type="domain" description="Major facilitator superfamily (MFS) profile" evidence="8">
    <location>
        <begin position="1"/>
        <end position="372"/>
    </location>
</feature>
<keyword evidence="2" id="KW-0813">Transport</keyword>
<reference evidence="10" key="1">
    <citation type="journal article" date="2008" name="Insect Biochem. Mol. Biol.">
        <title>The genome of a lepidopteran model insect, the silkworm Bombyx mori.</title>
        <authorList>
            <consortium name="International Silkworm Genome Consortium"/>
        </authorList>
    </citation>
    <scope>NUCLEOTIDE SEQUENCE [LARGE SCALE GENOMIC DNA]</scope>
    <source>
        <strain evidence="10">p50T</strain>
    </source>
</reference>
<dbReference type="InterPro" id="IPR011701">
    <property type="entry name" value="MFS"/>
</dbReference>
<feature type="transmembrane region" description="Helical" evidence="7">
    <location>
        <begin position="201"/>
        <end position="225"/>
    </location>
</feature>
<evidence type="ECO:0000259" key="8">
    <source>
        <dbReference type="PROSITE" id="PS50850"/>
    </source>
</evidence>
<feature type="transmembrane region" description="Helical" evidence="7">
    <location>
        <begin position="77"/>
        <end position="102"/>
    </location>
</feature>
<dbReference type="InterPro" id="IPR036259">
    <property type="entry name" value="MFS_trans_sf"/>
</dbReference>
<dbReference type="InterPro" id="IPR044770">
    <property type="entry name" value="MFS_spinster-like"/>
</dbReference>
<dbReference type="PANTHER" id="PTHR23505:SF79">
    <property type="entry name" value="PROTEIN SPINSTER"/>
    <property type="match status" value="1"/>
</dbReference>
<feature type="transmembrane region" description="Helical" evidence="7">
    <location>
        <begin position="159"/>
        <end position="181"/>
    </location>
</feature>
<evidence type="ECO:0000313" key="9">
    <source>
        <dbReference type="EnsemblMetazoa" id="XP_021207645.1"/>
    </source>
</evidence>
<keyword evidence="4 7" id="KW-1133">Transmembrane helix</keyword>
<comment type="similarity">
    <text evidence="6">Belongs to the major facilitator superfamily. Spinster (TC 2.A.1.49) family.</text>
</comment>
<sequence>MLFAPIFGYLGDRYSRRVIMASGVALWSLTTFFGSFLHDYESFAFFRGLVGIGEASYSTIAPTIISDLFVGDVRSKMLAFFYFAIPVGSGLGYIVGSVVGAALGNWRYGLRVTPFFGAIAVALIIWVMEDPERGASEESHIKPTSYKDDLRALIKNPSFMLSTIAFTCVAFVTGALTWWGPQVIYLGLGLQPGNEFSFERVSLTFGAITMVSGMLGVPLGAWLGAGLQKRWGRAHPLLCGAGLLLSAPAVALALLLTEGYMYAPFALIFIGELAININWAIVADMSLYVVIPPRRSTAEAFQILISHMFGDAGSPYLVGVISESLKSYLMPSPDDLPSKTVEFRALQYALFITCFVEVLGGIFFLITSAYIVRDKLKVDRAIAEAEAQHTEPSHASAHEDIVAGE</sequence>